<dbReference type="Proteomes" id="UP000061457">
    <property type="component" value="Chromosome II"/>
</dbReference>
<dbReference type="PATRIC" id="fig|161398.10.peg.4046"/>
<organism evidence="1 2">
    <name type="scientific">Pseudoalteromonas phenolica</name>
    <dbReference type="NCBI Taxonomy" id="161398"/>
    <lineage>
        <taxon>Bacteria</taxon>
        <taxon>Pseudomonadati</taxon>
        <taxon>Pseudomonadota</taxon>
        <taxon>Gammaproteobacteria</taxon>
        <taxon>Alteromonadales</taxon>
        <taxon>Pseudoalteromonadaceae</taxon>
        <taxon>Pseudoalteromonas</taxon>
    </lineage>
</organism>
<sequence length="147" mass="16558">MKYIILAMLGISNIANSSAEFPIGNWEAVSRSGQAIYGSFTFTKEKVYWGLSSDAPPCSANYSVNIVGPENWDIKFSNKKCDYDDMNNSSHSKRLVGINLRVDASLSSKYDKVSKRAWVSTKSEGWKSNGEGMYQFYKSSFYKKIKI</sequence>
<dbReference type="EMBL" id="CP013188">
    <property type="protein sequence ID" value="ALO44421.1"/>
    <property type="molecule type" value="Genomic_DNA"/>
</dbReference>
<dbReference type="RefSeq" id="WP_058032277.1">
    <property type="nucleotide sequence ID" value="NZ_CP013188.1"/>
</dbReference>
<dbReference type="STRING" id="161398.PP2015_3953"/>
<dbReference type="AlphaFoldDB" id="A0A0S2K8C2"/>
<dbReference type="KEGG" id="pphe:PP2015_3953"/>
<reference evidence="1 2" key="1">
    <citation type="submission" date="2015-11" db="EMBL/GenBank/DDBJ databases">
        <authorList>
            <person name="Zhang Y."/>
            <person name="Guo Z."/>
        </authorList>
    </citation>
    <scope>NUCLEOTIDE SEQUENCE [LARGE SCALE GENOMIC DNA]</scope>
    <source>
        <strain evidence="1 2">KCTC 12086</strain>
    </source>
</reference>
<gene>
    <name evidence="1" type="ORF">PP2015_3953</name>
</gene>
<evidence type="ECO:0000313" key="2">
    <source>
        <dbReference type="Proteomes" id="UP000061457"/>
    </source>
</evidence>
<name>A0A0S2K8C2_9GAMM</name>
<proteinExistence type="predicted"/>
<keyword evidence="2" id="KW-1185">Reference proteome</keyword>
<protein>
    <submittedName>
        <fullName evidence="1">Uncharacterized protein</fullName>
    </submittedName>
</protein>
<evidence type="ECO:0000313" key="1">
    <source>
        <dbReference type="EMBL" id="ALO44421.1"/>
    </source>
</evidence>
<accession>A0A0S2K8C2</accession>